<reference evidence="3" key="1">
    <citation type="submission" date="2021-06" db="EMBL/GenBank/DDBJ databases">
        <authorList>
            <person name="Kallberg Y."/>
            <person name="Tangrot J."/>
            <person name="Rosling A."/>
        </authorList>
    </citation>
    <scope>NUCLEOTIDE SEQUENCE</scope>
    <source>
        <strain evidence="3">FL966</strain>
    </source>
</reference>
<organism evidence="3 4">
    <name type="scientific">Cetraspora pellucida</name>
    <dbReference type="NCBI Taxonomy" id="1433469"/>
    <lineage>
        <taxon>Eukaryota</taxon>
        <taxon>Fungi</taxon>
        <taxon>Fungi incertae sedis</taxon>
        <taxon>Mucoromycota</taxon>
        <taxon>Glomeromycotina</taxon>
        <taxon>Glomeromycetes</taxon>
        <taxon>Diversisporales</taxon>
        <taxon>Gigasporaceae</taxon>
        <taxon>Cetraspora</taxon>
    </lineage>
</organism>
<dbReference type="EMBL" id="CAJVQA010000100">
    <property type="protein sequence ID" value="CAG8455813.1"/>
    <property type="molecule type" value="Genomic_DNA"/>
</dbReference>
<keyword evidence="2" id="KW-1133">Transmembrane helix</keyword>
<dbReference type="Proteomes" id="UP000789759">
    <property type="component" value="Unassembled WGS sequence"/>
</dbReference>
<dbReference type="OrthoDB" id="2334596at2759"/>
<keyword evidence="2" id="KW-0472">Membrane</keyword>
<proteinExistence type="predicted"/>
<sequence length="316" mass="35923">MFHRNVRKLNSKDEAPKDGGSKDEIPKEESSKDEVLNDGGSKDKILKEGSSKDEVPKDGRGSKNEDSKGEMMLAQIIASYSCSGAEIPDSDCANVLSYVRCTDELAVKLYYIFDTLRQFGYLIAKPCLLYLAYQRCCAIPKLTARFLSSGGQSFNYFIIITRLSEWLVWFSIAIYNCAKCQGSYCGPQCEFIPTTFMINDLIATVFRIYYILLELTFYINLFRMNQKNLTPGMRQDIRMQKILFSIDVLQLLAMSTYRIVGLAKKGTPTYLYLELSSLAFTVFVMTRFWHRVMELLIPGNNDPAGNDKPANNNELE</sequence>
<feature type="transmembrane region" description="Helical" evidence="2">
    <location>
        <begin position="242"/>
        <end position="263"/>
    </location>
</feature>
<evidence type="ECO:0000256" key="1">
    <source>
        <dbReference type="SAM" id="MobiDB-lite"/>
    </source>
</evidence>
<comment type="caution">
    <text evidence="3">The sequence shown here is derived from an EMBL/GenBank/DDBJ whole genome shotgun (WGS) entry which is preliminary data.</text>
</comment>
<name>A0A9N8VI91_9GLOM</name>
<protein>
    <submittedName>
        <fullName evidence="3">23308_t:CDS:1</fullName>
    </submittedName>
</protein>
<evidence type="ECO:0000256" key="2">
    <source>
        <dbReference type="SAM" id="Phobius"/>
    </source>
</evidence>
<evidence type="ECO:0000313" key="3">
    <source>
        <dbReference type="EMBL" id="CAG8455813.1"/>
    </source>
</evidence>
<evidence type="ECO:0000313" key="4">
    <source>
        <dbReference type="Proteomes" id="UP000789759"/>
    </source>
</evidence>
<keyword evidence="4" id="KW-1185">Reference proteome</keyword>
<feature type="transmembrane region" description="Helical" evidence="2">
    <location>
        <begin position="269"/>
        <end position="289"/>
    </location>
</feature>
<keyword evidence="2" id="KW-0812">Transmembrane</keyword>
<dbReference type="AlphaFoldDB" id="A0A9N8VI91"/>
<feature type="region of interest" description="Disordered" evidence="1">
    <location>
        <begin position="1"/>
        <end position="66"/>
    </location>
</feature>
<feature type="compositionally biased region" description="Basic and acidic residues" evidence="1">
    <location>
        <begin position="10"/>
        <end position="66"/>
    </location>
</feature>
<feature type="transmembrane region" description="Helical" evidence="2">
    <location>
        <begin position="201"/>
        <end position="221"/>
    </location>
</feature>
<gene>
    <name evidence="3" type="ORF">CPELLU_LOCUS381</name>
</gene>
<accession>A0A9N8VI91</accession>